<dbReference type="RefSeq" id="WP_198124378.1">
    <property type="nucleotide sequence ID" value="NZ_JAECZC010000013.1"/>
</dbReference>
<dbReference type="Pfam" id="PF08852">
    <property type="entry name" value="DUF1822"/>
    <property type="match status" value="1"/>
</dbReference>
<sequence>MNLDSPILTIPIEPWLEISETTQDTAWQQSQNQATSSTRLQAYLNRLCLLSVLPWLEETLGITAKPAPNITALPSFWEVVNGTAITINKTRLVLMPSQAIDTNEIRVPQEWVDIPSWTADYYLAVQINTEDGWLRIWGYTTHLQLKNQGSYNARDRTYSLDEKDLIHDINVLWVTHELCPEAATKKEIEPLPILTLTQANNLLERLENHALAFPRRAISFSLWGALLEHGGWRQRLYEKRLGLQEQWSIMQWLQSGISDLAQQLGWNYLELETSFVSRSAEQKNESVILSRQLIIAGQAYELQVRSLENTAGIWRIELHSLSSNGLIPSGFKLRLLTEDLQPFPDNERTAIEPTEKLEFELELEPGEGLVWEVEPTPENYDREILRF</sequence>
<dbReference type="Proteomes" id="UP000632766">
    <property type="component" value="Unassembled WGS sequence"/>
</dbReference>
<accession>A0A8J7HS09</accession>
<dbReference type="InterPro" id="IPR014951">
    <property type="entry name" value="DUF1822"/>
</dbReference>
<keyword evidence="2" id="KW-1185">Reference proteome</keyword>
<evidence type="ECO:0000313" key="1">
    <source>
        <dbReference type="EMBL" id="MBH8562460.1"/>
    </source>
</evidence>
<evidence type="ECO:0000313" key="2">
    <source>
        <dbReference type="Proteomes" id="UP000632766"/>
    </source>
</evidence>
<dbReference type="EMBL" id="JAECZC010000013">
    <property type="protein sequence ID" value="MBH8562460.1"/>
    <property type="molecule type" value="Genomic_DNA"/>
</dbReference>
<proteinExistence type="predicted"/>
<comment type="caution">
    <text evidence="1">The sequence shown here is derived from an EMBL/GenBank/DDBJ whole genome shotgun (WGS) entry which is preliminary data.</text>
</comment>
<gene>
    <name evidence="1" type="ORF">I8748_09780</name>
</gene>
<organism evidence="1 2">
    <name type="scientific">Amazonocrinis nigriterrae CENA67</name>
    <dbReference type="NCBI Taxonomy" id="2794033"/>
    <lineage>
        <taxon>Bacteria</taxon>
        <taxon>Bacillati</taxon>
        <taxon>Cyanobacteriota</taxon>
        <taxon>Cyanophyceae</taxon>
        <taxon>Nostocales</taxon>
        <taxon>Nostocaceae</taxon>
        <taxon>Amazonocrinis</taxon>
        <taxon>Amazonocrinis nigriterrae</taxon>
    </lineage>
</organism>
<reference evidence="1 2" key="1">
    <citation type="journal article" date="2021" name="Int. J. Syst. Evol. Microbiol.">
        <title>Amazonocrinis nigriterrae gen. nov., sp. nov., Atlanticothrix silvestris gen. nov., sp. nov. and Dendronalium phyllosphericum gen. nov., sp. nov., nostocacean cyanobacteria from Brazilian environments.</title>
        <authorList>
            <person name="Alvarenga D.O."/>
            <person name="Andreote A.P.D."/>
            <person name="Branco L.H.Z."/>
            <person name="Delbaje E."/>
            <person name="Cruz R.B."/>
            <person name="Varani A.M."/>
            <person name="Fiore M.F."/>
        </authorList>
    </citation>
    <scope>NUCLEOTIDE SEQUENCE [LARGE SCALE GENOMIC DNA]</scope>
    <source>
        <strain evidence="1 2">CENA67</strain>
    </source>
</reference>
<protein>
    <submittedName>
        <fullName evidence="1">DUF1822 family protein</fullName>
    </submittedName>
</protein>
<name>A0A8J7HS09_9NOST</name>
<dbReference type="AlphaFoldDB" id="A0A8J7HS09"/>